<keyword evidence="2" id="KW-0687">Ribonucleoprotein</keyword>
<name>A0A6V8H9P1_TALPI</name>
<dbReference type="InterPro" id="IPR029052">
    <property type="entry name" value="Metallo-depent_PP-like"/>
</dbReference>
<protein>
    <submittedName>
        <fullName evidence="2">40S ribosomal protein</fullName>
    </submittedName>
</protein>
<dbReference type="GO" id="GO:0005840">
    <property type="term" value="C:ribosome"/>
    <property type="evidence" value="ECO:0007669"/>
    <property type="project" value="UniProtKB-KW"/>
</dbReference>
<sequence>MTTTNTTKTRICILSDTHTETPHIRTFIHKPYRHPLPKSDIFLHAGDLTKVGRQEEHQIVVDMLKKDVHAEVKIIIAGNHDLTHDRKYYAEKGVGRHGSARLEDPEAIRALYTDDAAKDAGIVYMEEEVRTFTLKNGAKFTVYASPYTPEFCGWAFAYDRDEDRFNPHDGPIASSVNQWVPDFPGVDIMVTHGPPAGVLDKIYWGKNVGCDNLLQACRRAKPRLHVFGHIHEAYGAVRRDWSSDNNTEVEEEDLEIVMKNRRRYIDLSSGAEEPLRYGEETLFVNASIVTVGYTTDNAPWVVDLDLPVA</sequence>
<dbReference type="Pfam" id="PF00149">
    <property type="entry name" value="Metallophos"/>
    <property type="match status" value="1"/>
</dbReference>
<keyword evidence="2" id="KW-0689">Ribosomal protein</keyword>
<dbReference type="PANTHER" id="PTHR12905">
    <property type="entry name" value="METALLOPHOSPHOESTERASE"/>
    <property type="match status" value="1"/>
</dbReference>
<feature type="domain" description="Calcineurin-like phosphoesterase" evidence="1">
    <location>
        <begin position="10"/>
        <end position="232"/>
    </location>
</feature>
<dbReference type="AlphaFoldDB" id="A0A6V8H9P1"/>
<evidence type="ECO:0000259" key="1">
    <source>
        <dbReference type="Pfam" id="PF00149"/>
    </source>
</evidence>
<organism evidence="2 3">
    <name type="scientific">Talaromyces pinophilus</name>
    <name type="common">Penicillium pinophilum</name>
    <dbReference type="NCBI Taxonomy" id="128442"/>
    <lineage>
        <taxon>Eukaryota</taxon>
        <taxon>Fungi</taxon>
        <taxon>Dikarya</taxon>
        <taxon>Ascomycota</taxon>
        <taxon>Pezizomycotina</taxon>
        <taxon>Eurotiomycetes</taxon>
        <taxon>Eurotiomycetidae</taxon>
        <taxon>Eurotiales</taxon>
        <taxon>Trichocomaceae</taxon>
        <taxon>Talaromyces</taxon>
        <taxon>Talaromyces sect. Talaromyces</taxon>
    </lineage>
</organism>
<dbReference type="Gene3D" id="3.60.21.10">
    <property type="match status" value="1"/>
</dbReference>
<dbReference type="GO" id="GO:0016787">
    <property type="term" value="F:hydrolase activity"/>
    <property type="evidence" value="ECO:0007669"/>
    <property type="project" value="InterPro"/>
</dbReference>
<dbReference type="SUPFAM" id="SSF56300">
    <property type="entry name" value="Metallo-dependent phosphatases"/>
    <property type="match status" value="1"/>
</dbReference>
<dbReference type="InterPro" id="IPR004843">
    <property type="entry name" value="Calcineurin-like_PHP"/>
</dbReference>
<proteinExistence type="predicted"/>
<evidence type="ECO:0000313" key="2">
    <source>
        <dbReference type="EMBL" id="GAM38162.1"/>
    </source>
</evidence>
<accession>A0A6V8H9P1</accession>
<gene>
    <name evidence="2" type="ORF">TCE0_033r08681</name>
</gene>
<dbReference type="Proteomes" id="UP000053095">
    <property type="component" value="Unassembled WGS sequence"/>
</dbReference>
<reference evidence="3" key="1">
    <citation type="journal article" date="2015" name="Genome Announc.">
        <title>Draft genome sequence of Talaromyces cellulolyticus strain Y-94, a source of lignocellulosic biomass-degrading enzymes.</title>
        <authorList>
            <person name="Fujii T."/>
            <person name="Koike H."/>
            <person name="Sawayama S."/>
            <person name="Yano S."/>
            <person name="Inoue H."/>
        </authorList>
    </citation>
    <scope>NUCLEOTIDE SEQUENCE [LARGE SCALE GENOMIC DNA]</scope>
    <source>
        <strain evidence="3">Y-94</strain>
    </source>
</reference>
<dbReference type="EMBL" id="DF933829">
    <property type="protein sequence ID" value="GAM38162.1"/>
    <property type="molecule type" value="Genomic_DNA"/>
</dbReference>
<dbReference type="PANTHER" id="PTHR12905:SF0">
    <property type="entry name" value="CALCINEURIN-LIKE PHOSPHOESTERASE DOMAIN-CONTAINING PROTEIN"/>
    <property type="match status" value="1"/>
</dbReference>
<dbReference type="InterPro" id="IPR051693">
    <property type="entry name" value="UPF0046_metallophosphoest"/>
</dbReference>
<evidence type="ECO:0000313" key="3">
    <source>
        <dbReference type="Proteomes" id="UP000053095"/>
    </source>
</evidence>
<comment type="caution">
    <text evidence="2">The sequence shown here is derived from an EMBL/GenBank/DDBJ whole genome shotgun (WGS) entry which is preliminary data.</text>
</comment>
<keyword evidence="3" id="KW-1185">Reference proteome</keyword>